<dbReference type="PANTHER" id="PTHR46186">
    <property type="entry name" value="CYSTATIN"/>
    <property type="match status" value="1"/>
</dbReference>
<dbReference type="HOGENOM" id="CLU_1436145_0_0_1"/>
<dbReference type="GO" id="GO:0005615">
    <property type="term" value="C:extracellular space"/>
    <property type="evidence" value="ECO:0007669"/>
    <property type="project" value="TreeGrafter"/>
</dbReference>
<dbReference type="Pfam" id="PF00031">
    <property type="entry name" value="Cystatin"/>
    <property type="match status" value="1"/>
</dbReference>
<dbReference type="Gene3D" id="3.10.450.10">
    <property type="match status" value="1"/>
</dbReference>
<evidence type="ECO:0000256" key="2">
    <source>
        <dbReference type="ARBA" id="ARBA00022690"/>
    </source>
</evidence>
<comment type="similarity">
    <text evidence="1">Belongs to the cystatin family.</text>
</comment>
<dbReference type="PANTHER" id="PTHR46186:SF2">
    <property type="entry name" value="CYSTATIN"/>
    <property type="match status" value="1"/>
</dbReference>
<name>T1JW16_TETUR</name>
<dbReference type="Proteomes" id="UP000015104">
    <property type="component" value="Unassembled WGS sequence"/>
</dbReference>
<keyword evidence="3" id="KW-0789">Thiol protease inhibitor</keyword>
<evidence type="ECO:0000313" key="6">
    <source>
        <dbReference type="Proteomes" id="UP000015104"/>
    </source>
</evidence>
<proteinExistence type="inferred from homology"/>
<dbReference type="CDD" id="cd00042">
    <property type="entry name" value="CY"/>
    <property type="match status" value="1"/>
</dbReference>
<reference evidence="6" key="1">
    <citation type="submission" date="2011-08" db="EMBL/GenBank/DDBJ databases">
        <authorList>
            <person name="Rombauts S."/>
        </authorList>
    </citation>
    <scope>NUCLEOTIDE SEQUENCE</scope>
    <source>
        <strain evidence="6">London</strain>
    </source>
</reference>
<protein>
    <recommendedName>
        <fullName evidence="4">Cystatin domain-containing protein</fullName>
    </recommendedName>
</protein>
<dbReference type="EnsemblMetazoa" id="tetur02g06600.1">
    <property type="protein sequence ID" value="tetur02g06600.1"/>
    <property type="gene ID" value="tetur02g06600"/>
</dbReference>
<sequence>MVVSKFINLILERSDLKIDTYFKQLITENEDINACFKNEILHLNICLFATVFAVTLFGPWTPLPVDDPTVIKLADQAVVDINAQDNSLYYNKLILIRDKRRVGDKIEYELKLVIRQTDCPKSKPYTDTCQINQDTLPQICTYELFSRAGSKNKITTLQCDELKSYMIWKKRNLRFKISRFQKKIRERFA</sequence>
<reference evidence="5" key="2">
    <citation type="submission" date="2015-06" db="UniProtKB">
        <authorList>
            <consortium name="EnsemblMetazoa"/>
        </authorList>
    </citation>
    <scope>IDENTIFICATION</scope>
</reference>
<dbReference type="GO" id="GO:0031982">
    <property type="term" value="C:vesicle"/>
    <property type="evidence" value="ECO:0007669"/>
    <property type="project" value="TreeGrafter"/>
</dbReference>
<dbReference type="AlphaFoldDB" id="T1JW16"/>
<dbReference type="InterPro" id="IPR000010">
    <property type="entry name" value="Cystatin_dom"/>
</dbReference>
<dbReference type="SUPFAM" id="SSF54403">
    <property type="entry name" value="Cystatin/monellin"/>
    <property type="match status" value="1"/>
</dbReference>
<dbReference type="eggNOG" id="ENOG502TH9G">
    <property type="taxonomic scope" value="Eukaryota"/>
</dbReference>
<dbReference type="InterPro" id="IPR046350">
    <property type="entry name" value="Cystatin_sf"/>
</dbReference>
<dbReference type="GO" id="GO:0004869">
    <property type="term" value="F:cysteine-type endopeptidase inhibitor activity"/>
    <property type="evidence" value="ECO:0007669"/>
    <property type="project" value="UniProtKB-KW"/>
</dbReference>
<evidence type="ECO:0000256" key="3">
    <source>
        <dbReference type="ARBA" id="ARBA00022704"/>
    </source>
</evidence>
<organism evidence="5 6">
    <name type="scientific">Tetranychus urticae</name>
    <name type="common">Two-spotted spider mite</name>
    <dbReference type="NCBI Taxonomy" id="32264"/>
    <lineage>
        <taxon>Eukaryota</taxon>
        <taxon>Metazoa</taxon>
        <taxon>Ecdysozoa</taxon>
        <taxon>Arthropoda</taxon>
        <taxon>Chelicerata</taxon>
        <taxon>Arachnida</taxon>
        <taxon>Acari</taxon>
        <taxon>Acariformes</taxon>
        <taxon>Trombidiformes</taxon>
        <taxon>Prostigmata</taxon>
        <taxon>Eleutherengona</taxon>
        <taxon>Raphignathae</taxon>
        <taxon>Tetranychoidea</taxon>
        <taxon>Tetranychidae</taxon>
        <taxon>Tetranychus</taxon>
    </lineage>
</organism>
<feature type="domain" description="Cystatin" evidence="4">
    <location>
        <begin position="55"/>
        <end position="160"/>
    </location>
</feature>
<keyword evidence="2" id="KW-0646">Protease inhibitor</keyword>
<dbReference type="GO" id="GO:0005737">
    <property type="term" value="C:cytoplasm"/>
    <property type="evidence" value="ECO:0007669"/>
    <property type="project" value="TreeGrafter"/>
</dbReference>
<keyword evidence="6" id="KW-1185">Reference proteome</keyword>
<evidence type="ECO:0000256" key="1">
    <source>
        <dbReference type="ARBA" id="ARBA00009403"/>
    </source>
</evidence>
<accession>T1JW16</accession>
<dbReference type="EMBL" id="CAEY01000807">
    <property type="status" value="NOT_ANNOTATED_CDS"/>
    <property type="molecule type" value="Genomic_DNA"/>
</dbReference>
<dbReference type="SMART" id="SM00043">
    <property type="entry name" value="CY"/>
    <property type="match status" value="1"/>
</dbReference>
<evidence type="ECO:0000259" key="4">
    <source>
        <dbReference type="SMART" id="SM00043"/>
    </source>
</evidence>
<evidence type="ECO:0000313" key="5">
    <source>
        <dbReference type="EnsemblMetazoa" id="tetur02g06600.1"/>
    </source>
</evidence>